<keyword evidence="10 19" id="KW-1133">Transmembrane helix</keyword>
<evidence type="ECO:0000256" key="7">
    <source>
        <dbReference type="ARBA" id="ARBA00022741"/>
    </source>
</evidence>
<feature type="transmembrane region" description="Helical" evidence="19">
    <location>
        <begin position="33"/>
        <end position="50"/>
    </location>
</feature>
<sequence>MAGPNKNNSFRQSFNYAWQGLVTAFKEERNFRFHLLASLVVFILAFLFSFSGPEFLWLGLACFSVISAETTNTIVENIVDLVMPNYHPQAKKIKDLAAGLALLAAGFAVFIGLFLFLPKLIALVF</sequence>
<feature type="active site" description="Proton acceptor" evidence="15">
    <location>
        <position position="69"/>
    </location>
</feature>
<evidence type="ECO:0000256" key="4">
    <source>
        <dbReference type="ARBA" id="ARBA00022516"/>
    </source>
</evidence>
<reference evidence="20 21" key="1">
    <citation type="submission" date="2012-09" db="EMBL/GenBank/DDBJ databases">
        <title>The Genome Sequence of Alloiococcus otitis ATCC 51267.</title>
        <authorList>
            <consortium name="The Broad Institute Genome Sequencing Platform"/>
            <person name="Earl A."/>
            <person name="Ward D."/>
            <person name="Feldgarden M."/>
            <person name="Gevers D."/>
            <person name="Huys G."/>
            <person name="Walker B."/>
            <person name="Young S.K."/>
            <person name="Zeng Q."/>
            <person name="Gargeya S."/>
            <person name="Fitzgerald M."/>
            <person name="Haas B."/>
            <person name="Abouelleil A."/>
            <person name="Alvarado L."/>
            <person name="Arachchi H.M."/>
            <person name="Berlin A.M."/>
            <person name="Chapman S.B."/>
            <person name="Goldberg J."/>
            <person name="Griggs A."/>
            <person name="Gujja S."/>
            <person name="Hansen M."/>
            <person name="Howarth C."/>
            <person name="Imamovic A."/>
            <person name="Larimer J."/>
            <person name="McCowen C."/>
            <person name="Montmayeur A."/>
            <person name="Murphy C."/>
            <person name="Neiman D."/>
            <person name="Pearson M."/>
            <person name="Priest M."/>
            <person name="Roberts A."/>
            <person name="Saif S."/>
            <person name="Shea T."/>
            <person name="Sisk P."/>
            <person name="Sykes S."/>
            <person name="Wortman J."/>
            <person name="Nusbaum C."/>
            <person name="Birren B."/>
        </authorList>
    </citation>
    <scope>NUCLEOTIDE SEQUENCE [LARGE SCALE GENOMIC DNA]</scope>
    <source>
        <strain evidence="20 21">ATCC 51267</strain>
    </source>
</reference>
<evidence type="ECO:0000256" key="12">
    <source>
        <dbReference type="ARBA" id="ARBA00023136"/>
    </source>
</evidence>
<dbReference type="GO" id="GO:0046872">
    <property type="term" value="F:metal ion binding"/>
    <property type="evidence" value="ECO:0007669"/>
    <property type="project" value="UniProtKB-KW"/>
</dbReference>
<keyword evidence="8" id="KW-0418">Kinase</keyword>
<evidence type="ECO:0000256" key="13">
    <source>
        <dbReference type="ARBA" id="ARBA00023209"/>
    </source>
</evidence>
<keyword evidence="14" id="KW-1208">Phospholipid metabolism</keyword>
<dbReference type="EMBL" id="AGXA01000005">
    <property type="protein sequence ID" value="EKU94058.1"/>
    <property type="molecule type" value="Genomic_DNA"/>
</dbReference>
<dbReference type="Proteomes" id="UP000009875">
    <property type="component" value="Unassembled WGS sequence"/>
</dbReference>
<feature type="binding site" evidence="18">
    <location>
        <position position="76"/>
    </location>
    <ligand>
        <name>a divalent metal cation</name>
        <dbReference type="ChEBI" id="CHEBI:60240"/>
    </ligand>
</feature>
<keyword evidence="3" id="KW-1003">Cell membrane</keyword>
<dbReference type="HOGENOM" id="CLU_112343_2_2_9"/>
<dbReference type="GO" id="GO:0008654">
    <property type="term" value="P:phospholipid biosynthetic process"/>
    <property type="evidence" value="ECO:0007669"/>
    <property type="project" value="UniProtKB-KW"/>
</dbReference>
<comment type="cofactor">
    <cofactor evidence="18">
        <name>Mg(2+)</name>
        <dbReference type="ChEBI" id="CHEBI:18420"/>
    </cofactor>
    <text evidence="18">Mn(2+), Zn(2+), Cd(2+) and Co(2+) support activity to lesser extents.</text>
</comment>
<evidence type="ECO:0000256" key="19">
    <source>
        <dbReference type="SAM" id="Phobius"/>
    </source>
</evidence>
<feature type="binding site" evidence="17">
    <location>
        <begin position="94"/>
        <end position="95"/>
    </location>
    <ligand>
        <name>ATP</name>
        <dbReference type="ChEBI" id="CHEBI:30616"/>
    </ligand>
</feature>
<evidence type="ECO:0000256" key="14">
    <source>
        <dbReference type="ARBA" id="ARBA00023264"/>
    </source>
</evidence>
<evidence type="ECO:0000256" key="11">
    <source>
        <dbReference type="ARBA" id="ARBA00023098"/>
    </source>
</evidence>
<keyword evidence="12 19" id="KW-0472">Membrane</keyword>
<keyword evidence="21" id="KW-1185">Reference proteome</keyword>
<dbReference type="InterPro" id="IPR036945">
    <property type="entry name" value="DAGK_sf"/>
</dbReference>
<evidence type="ECO:0000256" key="15">
    <source>
        <dbReference type="PIRSR" id="PIRSR600829-1"/>
    </source>
</evidence>
<evidence type="ECO:0000256" key="3">
    <source>
        <dbReference type="ARBA" id="ARBA00022475"/>
    </source>
</evidence>
<feature type="binding site" evidence="17">
    <location>
        <position position="28"/>
    </location>
    <ligand>
        <name>ATP</name>
        <dbReference type="ChEBI" id="CHEBI:30616"/>
    </ligand>
</feature>
<dbReference type="GO" id="GO:0016301">
    <property type="term" value="F:kinase activity"/>
    <property type="evidence" value="ECO:0007669"/>
    <property type="project" value="UniProtKB-KW"/>
</dbReference>
<dbReference type="AlphaFoldDB" id="K9EBL0"/>
<feature type="binding site" evidence="18">
    <location>
        <position position="28"/>
    </location>
    <ligand>
        <name>a divalent metal cation</name>
        <dbReference type="ChEBI" id="CHEBI:60240"/>
    </ligand>
</feature>
<evidence type="ECO:0000313" key="21">
    <source>
        <dbReference type="Proteomes" id="UP000009875"/>
    </source>
</evidence>
<evidence type="ECO:0000256" key="17">
    <source>
        <dbReference type="PIRSR" id="PIRSR600829-3"/>
    </source>
</evidence>
<evidence type="ECO:0000256" key="10">
    <source>
        <dbReference type="ARBA" id="ARBA00022989"/>
    </source>
</evidence>
<evidence type="ECO:0008006" key="22">
    <source>
        <dbReference type="Google" id="ProtNLM"/>
    </source>
</evidence>
<keyword evidence="18" id="KW-0479">Metal-binding</keyword>
<evidence type="ECO:0000256" key="5">
    <source>
        <dbReference type="ARBA" id="ARBA00022679"/>
    </source>
</evidence>
<evidence type="ECO:0000256" key="8">
    <source>
        <dbReference type="ARBA" id="ARBA00022777"/>
    </source>
</evidence>
<accession>K9EBL0</accession>
<feature type="binding site" evidence="16">
    <location>
        <position position="69"/>
    </location>
    <ligand>
        <name>substrate</name>
    </ligand>
</feature>
<gene>
    <name evidence="20" type="ORF">HMPREF9698_00370</name>
</gene>
<keyword evidence="18" id="KW-0460">Magnesium</keyword>
<dbReference type="Pfam" id="PF01219">
    <property type="entry name" value="DAGK_prokar"/>
    <property type="match status" value="1"/>
</dbReference>
<evidence type="ECO:0000313" key="20">
    <source>
        <dbReference type="EMBL" id="EKU94058.1"/>
    </source>
</evidence>
<dbReference type="GO" id="GO:0005886">
    <property type="term" value="C:plasma membrane"/>
    <property type="evidence" value="ECO:0007669"/>
    <property type="project" value="UniProtKB-SubCell"/>
</dbReference>
<dbReference type="InterPro" id="IPR000829">
    <property type="entry name" value="DAGK"/>
</dbReference>
<comment type="subcellular location">
    <subcellularLocation>
        <location evidence="1">Cell membrane</location>
        <topology evidence="1">Multi-pass membrane protein</topology>
    </subcellularLocation>
</comment>
<keyword evidence="7 17" id="KW-0547">Nucleotide-binding</keyword>
<keyword evidence="13" id="KW-0594">Phospholipid biosynthesis</keyword>
<dbReference type="OrthoDB" id="9789934at2"/>
<dbReference type="PANTHER" id="PTHR34299">
    <property type="entry name" value="DIACYLGLYCEROL KINASE"/>
    <property type="match status" value="1"/>
</dbReference>
<evidence type="ECO:0000256" key="16">
    <source>
        <dbReference type="PIRSR" id="PIRSR600829-2"/>
    </source>
</evidence>
<name>K9EBL0_9LACT</name>
<evidence type="ECO:0000256" key="6">
    <source>
        <dbReference type="ARBA" id="ARBA00022692"/>
    </source>
</evidence>
<dbReference type="GO" id="GO:0005524">
    <property type="term" value="F:ATP binding"/>
    <property type="evidence" value="ECO:0007669"/>
    <property type="project" value="UniProtKB-KW"/>
</dbReference>
<dbReference type="CDD" id="cd14265">
    <property type="entry name" value="UDPK_IM_like"/>
    <property type="match status" value="1"/>
</dbReference>
<feature type="transmembrane region" description="Helical" evidence="19">
    <location>
        <begin position="96"/>
        <end position="117"/>
    </location>
</feature>
<comment type="caution">
    <text evidence="20">The sequence shown here is derived from an EMBL/GenBank/DDBJ whole genome shotgun (WGS) entry which is preliminary data.</text>
</comment>
<dbReference type="InterPro" id="IPR033717">
    <property type="entry name" value="UDPK"/>
</dbReference>
<evidence type="ECO:0000256" key="2">
    <source>
        <dbReference type="ARBA" id="ARBA00005967"/>
    </source>
</evidence>
<dbReference type="PANTHER" id="PTHR34299:SF1">
    <property type="entry name" value="DIACYLGLYCEROL KINASE"/>
    <property type="match status" value="1"/>
</dbReference>
<protein>
    <recommendedName>
        <fullName evidence="22">Diacylglycerol kinase</fullName>
    </recommendedName>
</protein>
<dbReference type="STRING" id="883081.HMPREF9698_00370"/>
<keyword evidence="5" id="KW-0808">Transferase</keyword>
<proteinExistence type="inferred from homology"/>
<keyword evidence="6 19" id="KW-0812">Transmembrane</keyword>
<keyword evidence="4" id="KW-0444">Lipid biosynthesis</keyword>
<keyword evidence="9 17" id="KW-0067">ATP-binding</keyword>
<evidence type="ECO:0000256" key="9">
    <source>
        <dbReference type="ARBA" id="ARBA00022840"/>
    </source>
</evidence>
<comment type="similarity">
    <text evidence="2">Belongs to the bacterial diacylglycerol kinase family.</text>
</comment>
<keyword evidence="11" id="KW-0443">Lipid metabolism</keyword>
<feature type="binding site" evidence="17">
    <location>
        <position position="16"/>
    </location>
    <ligand>
        <name>ATP</name>
        <dbReference type="ChEBI" id="CHEBI:30616"/>
    </ligand>
</feature>
<dbReference type="Gene3D" id="1.10.287.3610">
    <property type="match status" value="1"/>
</dbReference>
<evidence type="ECO:0000256" key="1">
    <source>
        <dbReference type="ARBA" id="ARBA00004651"/>
    </source>
</evidence>
<feature type="binding site" evidence="17">
    <location>
        <position position="76"/>
    </location>
    <ligand>
        <name>ATP</name>
        <dbReference type="ChEBI" id="CHEBI:30616"/>
    </ligand>
</feature>
<organism evidence="20 21">
    <name type="scientific">Alloiococcus otitis ATCC 51267</name>
    <dbReference type="NCBI Taxonomy" id="883081"/>
    <lineage>
        <taxon>Bacteria</taxon>
        <taxon>Bacillati</taxon>
        <taxon>Bacillota</taxon>
        <taxon>Bacilli</taxon>
        <taxon>Lactobacillales</taxon>
        <taxon>Carnobacteriaceae</taxon>
        <taxon>Alloiococcus</taxon>
    </lineage>
</organism>
<dbReference type="RefSeq" id="WP_003776775.1">
    <property type="nucleotide sequence ID" value="NZ_JH992957.1"/>
</dbReference>
<dbReference type="eggNOG" id="COG0818">
    <property type="taxonomic scope" value="Bacteria"/>
</dbReference>
<evidence type="ECO:0000256" key="18">
    <source>
        <dbReference type="PIRSR" id="PIRSR600829-4"/>
    </source>
</evidence>